<evidence type="ECO:0008006" key="4">
    <source>
        <dbReference type="Google" id="ProtNLM"/>
    </source>
</evidence>
<accession>A0A376AGZ1</accession>
<evidence type="ECO:0000256" key="1">
    <source>
        <dbReference type="SAM" id="Phobius"/>
    </source>
</evidence>
<reference evidence="3" key="1">
    <citation type="submission" date="2018-07" db="EMBL/GenBank/DDBJ databases">
        <authorList>
            <person name="Peiro R."/>
            <person name="Begona"/>
            <person name="Cbmso G."/>
            <person name="Lopez M."/>
            <person name="Gonzalez S."/>
        </authorList>
    </citation>
    <scope>NUCLEOTIDE SEQUENCE [LARGE SCALE GENOMIC DNA]</scope>
</reference>
<keyword evidence="3" id="KW-1185">Reference proteome</keyword>
<keyword evidence="1" id="KW-0812">Transmembrane</keyword>
<dbReference type="AlphaFoldDB" id="A0A376AGZ1"/>
<gene>
    <name evidence="2" type="ORF">RHIZ70_2658</name>
</gene>
<name>A0A376AGZ1_9HYPH</name>
<dbReference type="InterPro" id="IPR018895">
    <property type="entry name" value="DUF2474"/>
</dbReference>
<dbReference type="EMBL" id="UEYP01000003">
    <property type="protein sequence ID" value="SSC66950.1"/>
    <property type="molecule type" value="Genomic_DNA"/>
</dbReference>
<proteinExistence type="predicted"/>
<keyword evidence="1" id="KW-1133">Transmembrane helix</keyword>
<evidence type="ECO:0000313" key="2">
    <source>
        <dbReference type="EMBL" id="SSC66950.1"/>
    </source>
</evidence>
<evidence type="ECO:0000313" key="3">
    <source>
        <dbReference type="Proteomes" id="UP000254764"/>
    </source>
</evidence>
<dbReference type="Pfam" id="PF10617">
    <property type="entry name" value="DUF2474"/>
    <property type="match status" value="1"/>
</dbReference>
<protein>
    <recommendedName>
        <fullName evidence="4">DUF2474 domain-containing protein</fullName>
    </recommendedName>
</protein>
<dbReference type="STRING" id="1336235.GCA_000518785_02183"/>
<dbReference type="Proteomes" id="UP000254764">
    <property type="component" value="Unassembled WGS sequence"/>
</dbReference>
<keyword evidence="1" id="KW-0472">Membrane</keyword>
<sequence>MMADASLIKRLGWFVGLWLAGVLAVGVVAYAIKLALGA</sequence>
<feature type="transmembrane region" description="Helical" evidence="1">
    <location>
        <begin position="12"/>
        <end position="32"/>
    </location>
</feature>
<organism evidence="2 3">
    <name type="scientific">Ciceribacter selenitireducens ATCC BAA-1503</name>
    <dbReference type="NCBI Taxonomy" id="1336235"/>
    <lineage>
        <taxon>Bacteria</taxon>
        <taxon>Pseudomonadati</taxon>
        <taxon>Pseudomonadota</taxon>
        <taxon>Alphaproteobacteria</taxon>
        <taxon>Hyphomicrobiales</taxon>
        <taxon>Rhizobiaceae</taxon>
        <taxon>Ciceribacter</taxon>
    </lineage>
</organism>